<dbReference type="Gene3D" id="3.40.50.850">
    <property type="entry name" value="Isochorismatase-like"/>
    <property type="match status" value="1"/>
</dbReference>
<name>A0A0F9Q718_9ZZZZ</name>
<sequence length="149" mass="16979">MKTLVVIDLQKGLLAPSLLANPTGIASLVKNIADLMREFKYRQWPIVMVEFVQYDTPIIPELLDIVKDYKCWQLVKKGGVDGSDAILSQLRRWEWPLNFCICGIYGSECVAETVNGLIVKEPKARVEIMVDAVYPEYHTWGVNKDLHDK</sequence>
<protein>
    <recommendedName>
        <fullName evidence="1">Isochorismatase-like domain-containing protein</fullName>
    </recommendedName>
</protein>
<comment type="caution">
    <text evidence="2">The sequence shown here is derived from an EMBL/GenBank/DDBJ whole genome shotgun (WGS) entry which is preliminary data.</text>
</comment>
<dbReference type="EMBL" id="LAZR01005289">
    <property type="protein sequence ID" value="KKN01193.1"/>
    <property type="molecule type" value="Genomic_DNA"/>
</dbReference>
<gene>
    <name evidence="2" type="ORF">LCGC14_1130340</name>
</gene>
<dbReference type="InterPro" id="IPR000868">
    <property type="entry name" value="Isochorismatase-like_dom"/>
</dbReference>
<proteinExistence type="predicted"/>
<evidence type="ECO:0000313" key="2">
    <source>
        <dbReference type="EMBL" id="KKN01193.1"/>
    </source>
</evidence>
<organism evidence="2">
    <name type="scientific">marine sediment metagenome</name>
    <dbReference type="NCBI Taxonomy" id="412755"/>
    <lineage>
        <taxon>unclassified sequences</taxon>
        <taxon>metagenomes</taxon>
        <taxon>ecological metagenomes</taxon>
    </lineage>
</organism>
<dbReference type="Pfam" id="PF00857">
    <property type="entry name" value="Isochorismatase"/>
    <property type="match status" value="1"/>
</dbReference>
<evidence type="ECO:0000259" key="1">
    <source>
        <dbReference type="Pfam" id="PF00857"/>
    </source>
</evidence>
<dbReference type="AlphaFoldDB" id="A0A0F9Q718"/>
<dbReference type="SUPFAM" id="SSF52499">
    <property type="entry name" value="Isochorismatase-like hydrolases"/>
    <property type="match status" value="1"/>
</dbReference>
<feature type="domain" description="Isochorismatase-like" evidence="1">
    <location>
        <begin position="3"/>
        <end position="83"/>
    </location>
</feature>
<reference evidence="2" key="1">
    <citation type="journal article" date="2015" name="Nature">
        <title>Complex archaea that bridge the gap between prokaryotes and eukaryotes.</title>
        <authorList>
            <person name="Spang A."/>
            <person name="Saw J.H."/>
            <person name="Jorgensen S.L."/>
            <person name="Zaremba-Niedzwiedzka K."/>
            <person name="Martijn J."/>
            <person name="Lind A.E."/>
            <person name="van Eijk R."/>
            <person name="Schleper C."/>
            <person name="Guy L."/>
            <person name="Ettema T.J."/>
        </authorList>
    </citation>
    <scope>NUCLEOTIDE SEQUENCE</scope>
</reference>
<dbReference type="InterPro" id="IPR036380">
    <property type="entry name" value="Isochorismatase-like_sf"/>
</dbReference>
<accession>A0A0F9Q718</accession>